<dbReference type="PROSITE" id="PS51085">
    <property type="entry name" value="2FE2S_FER_2"/>
    <property type="match status" value="1"/>
</dbReference>
<evidence type="ECO:0000259" key="1">
    <source>
        <dbReference type="PROSITE" id="PS51085"/>
    </source>
</evidence>
<accession>A0A1C6Z4Z8</accession>
<organism evidence="2 3">
    <name type="scientific">Hafnia alvei</name>
    <dbReference type="NCBI Taxonomy" id="569"/>
    <lineage>
        <taxon>Bacteria</taxon>
        <taxon>Pseudomonadati</taxon>
        <taxon>Pseudomonadota</taxon>
        <taxon>Gammaproteobacteria</taxon>
        <taxon>Enterobacterales</taxon>
        <taxon>Hafniaceae</taxon>
        <taxon>Hafnia</taxon>
    </lineage>
</organism>
<dbReference type="EMBL" id="FMIQ01000067">
    <property type="protein sequence ID" value="SCM54186.1"/>
    <property type="molecule type" value="Genomic_DNA"/>
</dbReference>
<protein>
    <submittedName>
        <fullName evidence="2">Ferredoxin</fullName>
    </submittedName>
</protein>
<dbReference type="AlphaFoldDB" id="A0A1C6Z4Z8"/>
<dbReference type="GO" id="GO:0051537">
    <property type="term" value="F:2 iron, 2 sulfur cluster binding"/>
    <property type="evidence" value="ECO:0007669"/>
    <property type="project" value="InterPro"/>
</dbReference>
<dbReference type="Proteomes" id="UP000094844">
    <property type="component" value="Unassembled WGS sequence"/>
</dbReference>
<dbReference type="InterPro" id="IPR036010">
    <property type="entry name" value="2Fe-2S_ferredoxin-like_sf"/>
</dbReference>
<dbReference type="InterPro" id="IPR052353">
    <property type="entry name" value="Benzoxazolinone_Detox_Enz"/>
</dbReference>
<dbReference type="STRING" id="569.A6V27_14045"/>
<dbReference type="PANTHER" id="PTHR30212:SF2">
    <property type="entry name" value="PROTEIN YIIM"/>
    <property type="match status" value="1"/>
</dbReference>
<name>A0A1C6Z4Z8_HAFAL</name>
<dbReference type="InterPro" id="IPR006058">
    <property type="entry name" value="2Fe2S_fd_BS"/>
</dbReference>
<dbReference type="NCBIfam" id="NF007985">
    <property type="entry name" value="PRK10713.1"/>
    <property type="match status" value="1"/>
</dbReference>
<dbReference type="SUPFAM" id="SSF54292">
    <property type="entry name" value="2Fe-2S ferredoxin-like"/>
    <property type="match status" value="1"/>
</dbReference>
<sequence>MSFSPYQDSTLAADDAASIEAENASVEPFTSSITLALSGTKLAFTHGKTSLLEALEHHNVQVEYQCRSGYCGSCRCKMTKGRVVYRQQPLAFINEGEILPCCCHPDGDIEVEL</sequence>
<dbReference type="InterPro" id="IPR012675">
    <property type="entry name" value="Beta-grasp_dom_sf"/>
</dbReference>
<dbReference type="Pfam" id="PF00111">
    <property type="entry name" value="Fer2"/>
    <property type="match status" value="1"/>
</dbReference>
<evidence type="ECO:0000313" key="3">
    <source>
        <dbReference type="Proteomes" id="UP000094844"/>
    </source>
</evidence>
<reference evidence="2 3" key="1">
    <citation type="submission" date="2016-09" db="EMBL/GenBank/DDBJ databases">
        <authorList>
            <person name="Capua I."/>
            <person name="De Benedictis P."/>
            <person name="Joannis T."/>
            <person name="Lombin L.H."/>
            <person name="Cattoli G."/>
        </authorList>
    </citation>
    <scope>NUCLEOTIDE SEQUENCE [LARGE SCALE GENOMIC DNA]</scope>
    <source>
        <strain evidence="2 3">GB001</strain>
    </source>
</reference>
<dbReference type="PROSITE" id="PS00197">
    <property type="entry name" value="2FE2S_FER_1"/>
    <property type="match status" value="1"/>
</dbReference>
<gene>
    <name evidence="2" type="ORF">BN1044_03685</name>
</gene>
<evidence type="ECO:0000313" key="2">
    <source>
        <dbReference type="EMBL" id="SCM54186.1"/>
    </source>
</evidence>
<dbReference type="CDD" id="cd00207">
    <property type="entry name" value="fer2"/>
    <property type="match status" value="1"/>
</dbReference>
<dbReference type="Gene3D" id="3.10.20.30">
    <property type="match status" value="1"/>
</dbReference>
<dbReference type="PANTHER" id="PTHR30212">
    <property type="entry name" value="PROTEIN YIIM"/>
    <property type="match status" value="1"/>
</dbReference>
<dbReference type="InterPro" id="IPR001041">
    <property type="entry name" value="2Fe-2S_ferredoxin-type"/>
</dbReference>
<feature type="domain" description="2Fe-2S ferredoxin-type" evidence="1">
    <location>
        <begin position="31"/>
        <end position="113"/>
    </location>
</feature>
<dbReference type="OrthoDB" id="9806195at2"/>
<proteinExistence type="predicted"/>